<dbReference type="AlphaFoldDB" id="A0A1Y3EZ99"/>
<evidence type="ECO:0000256" key="3">
    <source>
        <dbReference type="PROSITE-ProRule" id="PRU00076"/>
    </source>
</evidence>
<protein>
    <recommendedName>
        <fullName evidence="4">EGF-like domain-containing protein</fullName>
    </recommendedName>
</protein>
<evidence type="ECO:0000313" key="6">
    <source>
        <dbReference type="Proteomes" id="UP000243006"/>
    </source>
</evidence>
<name>A0A1Y3EZ99_9BILA</name>
<feature type="domain" description="EGF-like" evidence="4">
    <location>
        <begin position="46"/>
        <end position="85"/>
    </location>
</feature>
<evidence type="ECO:0000313" key="5">
    <source>
        <dbReference type="EMBL" id="OUC49196.1"/>
    </source>
</evidence>
<comment type="caution">
    <text evidence="5">The sequence shown here is derived from an EMBL/GenBank/DDBJ whole genome shotgun (WGS) entry which is preliminary data.</text>
</comment>
<dbReference type="Gene3D" id="2.10.25.10">
    <property type="entry name" value="Laminin"/>
    <property type="match status" value="1"/>
</dbReference>
<dbReference type="EMBL" id="LVZM01001427">
    <property type="protein sequence ID" value="OUC49196.1"/>
    <property type="molecule type" value="Genomic_DNA"/>
</dbReference>
<gene>
    <name evidence="5" type="ORF">D917_05617</name>
</gene>
<dbReference type="InterPro" id="IPR000742">
    <property type="entry name" value="EGF"/>
</dbReference>
<feature type="non-terminal residue" evidence="5">
    <location>
        <position position="90"/>
    </location>
</feature>
<evidence type="ECO:0000256" key="1">
    <source>
        <dbReference type="ARBA" id="ARBA00022536"/>
    </source>
</evidence>
<organism evidence="5 6">
    <name type="scientific">Trichinella nativa</name>
    <dbReference type="NCBI Taxonomy" id="6335"/>
    <lineage>
        <taxon>Eukaryota</taxon>
        <taxon>Metazoa</taxon>
        <taxon>Ecdysozoa</taxon>
        <taxon>Nematoda</taxon>
        <taxon>Enoplea</taxon>
        <taxon>Dorylaimia</taxon>
        <taxon>Trichinellida</taxon>
        <taxon>Trichinellidae</taxon>
        <taxon>Trichinella</taxon>
    </lineage>
</organism>
<dbReference type="Proteomes" id="UP000243006">
    <property type="component" value="Unassembled WGS sequence"/>
</dbReference>
<evidence type="ECO:0000256" key="2">
    <source>
        <dbReference type="ARBA" id="ARBA00023157"/>
    </source>
</evidence>
<keyword evidence="2 3" id="KW-1015">Disulfide bond</keyword>
<proteinExistence type="predicted"/>
<keyword evidence="1 3" id="KW-0245">EGF-like domain</keyword>
<accession>A0A1Y3EZ99</accession>
<dbReference type="Pfam" id="PF12947">
    <property type="entry name" value="EGF_3"/>
    <property type="match status" value="1"/>
</dbReference>
<feature type="non-terminal residue" evidence="5">
    <location>
        <position position="1"/>
    </location>
</feature>
<sequence length="90" mass="10179">RFMLTTFHDNCTIAAQDCSFDPSLCHRDAECLFEHERSMHICQCRPGESCVVQNLCDPQARCVPNERGTDFHCVCNAGYEGDGFTCNRIT</sequence>
<comment type="caution">
    <text evidence="3">Lacks conserved residue(s) required for the propagation of feature annotation.</text>
</comment>
<evidence type="ECO:0000259" key="4">
    <source>
        <dbReference type="PROSITE" id="PS50026"/>
    </source>
</evidence>
<reference evidence="5 6" key="1">
    <citation type="submission" date="2015-04" db="EMBL/GenBank/DDBJ databases">
        <title>Draft genome of the roundworm Trichinella nativa.</title>
        <authorList>
            <person name="Mitreva M."/>
        </authorList>
    </citation>
    <scope>NUCLEOTIDE SEQUENCE [LARGE SCALE GENOMIC DNA]</scope>
    <source>
        <strain evidence="5 6">ISS45</strain>
    </source>
</reference>
<feature type="disulfide bond" evidence="3">
    <location>
        <begin position="56"/>
        <end position="73"/>
    </location>
</feature>
<dbReference type="PROSITE" id="PS50026">
    <property type="entry name" value="EGF_3"/>
    <property type="match status" value="1"/>
</dbReference>
<dbReference type="InterPro" id="IPR024731">
    <property type="entry name" value="NELL2-like_EGF"/>
</dbReference>